<dbReference type="EMBL" id="MUYO01000005">
    <property type="protein sequence ID" value="OOS16886.1"/>
    <property type="molecule type" value="Genomic_DNA"/>
</dbReference>
<sequence>MSGSFDYRSFAKFANNFNRNANHARVDRFMRQTLNYEGTELNSKVKERTPVGVYTDHWVEFTTKDGKHVKFWASAHGKQGGTLQKSWSKSHIEVSGRTYKQKVYNKVYYAPHVEYGHKTVNGGFVPGQFFLHKTVEDTKSDMERRVRDKYDGFMRKVVLGNGK</sequence>
<accession>A0A1T0C3B9</accession>
<gene>
    <name evidence="1" type="ORF">B0686_09455</name>
</gene>
<organism evidence="1 2">
    <name type="scientific">Streptococcus mitis</name>
    <dbReference type="NCBI Taxonomy" id="28037"/>
    <lineage>
        <taxon>Bacteria</taxon>
        <taxon>Bacillati</taxon>
        <taxon>Bacillota</taxon>
        <taxon>Bacilli</taxon>
        <taxon>Lactobacillales</taxon>
        <taxon>Streptococcaceae</taxon>
        <taxon>Streptococcus</taxon>
        <taxon>Streptococcus mitis group</taxon>
    </lineage>
</organism>
<proteinExistence type="predicted"/>
<evidence type="ECO:0008006" key="3">
    <source>
        <dbReference type="Google" id="ProtNLM"/>
    </source>
</evidence>
<dbReference type="AlphaFoldDB" id="A0A1T0C3B9"/>
<dbReference type="Proteomes" id="UP000190652">
    <property type="component" value="Unassembled WGS sequence"/>
</dbReference>
<comment type="caution">
    <text evidence="1">The sequence shown here is derived from an EMBL/GenBank/DDBJ whole genome shotgun (WGS) entry which is preliminary data.</text>
</comment>
<reference evidence="1 2" key="1">
    <citation type="submission" date="2017-02" db="EMBL/GenBank/DDBJ databases">
        <title>Draft genome sequence of Streptococcus mitis CCUG 63687.</title>
        <authorList>
            <person name="Salva-Serra F."/>
            <person name="Engstrom-Jakobsson H."/>
            <person name="Thorell K."/>
            <person name="Jaen-Luchoro D."/>
            <person name="Gonzales-Siles L."/>
            <person name="Karlsson R."/>
            <person name="Yazdan S."/>
            <person name="Boulund F."/>
            <person name="Johnning A."/>
            <person name="Engstrand L."/>
            <person name="Kristiansson E."/>
            <person name="Moore E."/>
        </authorList>
    </citation>
    <scope>NUCLEOTIDE SEQUENCE [LARGE SCALE GENOMIC DNA]</scope>
    <source>
        <strain evidence="1 2">CCUG 63687</strain>
    </source>
</reference>
<evidence type="ECO:0000313" key="1">
    <source>
        <dbReference type="EMBL" id="OOS16886.1"/>
    </source>
</evidence>
<evidence type="ECO:0000313" key="2">
    <source>
        <dbReference type="Proteomes" id="UP000190652"/>
    </source>
</evidence>
<dbReference type="RefSeq" id="WP_078352997.1">
    <property type="nucleotide sequence ID" value="NZ_MUYO01000005.1"/>
</dbReference>
<protein>
    <recommendedName>
        <fullName evidence="3">Phage protein</fullName>
    </recommendedName>
</protein>
<name>A0A1T0C3B9_STRMT</name>